<feature type="coiled-coil region" evidence="1">
    <location>
        <begin position="172"/>
        <end position="199"/>
    </location>
</feature>
<protein>
    <submittedName>
        <fullName evidence="3">Uncharacterized protein</fullName>
    </submittedName>
</protein>
<dbReference type="AlphaFoldDB" id="A0AAP8PFY4"/>
<accession>A0AAP8PFY4</accession>
<proteinExistence type="predicted"/>
<feature type="region of interest" description="Disordered" evidence="2">
    <location>
        <begin position="279"/>
        <end position="303"/>
    </location>
</feature>
<name>A0AAP8PFY4_SERMA</name>
<organism evidence="3 4">
    <name type="scientific">Serratia marcescens</name>
    <dbReference type="NCBI Taxonomy" id="615"/>
    <lineage>
        <taxon>Bacteria</taxon>
        <taxon>Pseudomonadati</taxon>
        <taxon>Pseudomonadota</taxon>
        <taxon>Gammaproteobacteria</taxon>
        <taxon>Enterobacterales</taxon>
        <taxon>Yersiniaceae</taxon>
        <taxon>Serratia</taxon>
    </lineage>
</organism>
<sequence>MSNESMYFDPSDFDFTSLVDVIEGDSMPEKPAAKLADVGPDGGAIDDISDLSDLFDTDEDAEEKATFDANQDASDLITSEVDPDKITLFNDLPDDAALSFDGHEMTKTQVKELFQAKQVFDEQRELVETAATSIDQIHNYIKRQAMTNQTAIDLNIQNLQRKLNSNISSTEYGEYSRQLNQAVEARNQLNANVDEQMRLLDVERYETTRFRLAETDRQMKSEIPQWDQVKGGLLQDLQKQGVNLGELEKVWNPQIAKMALDSYRYRKGREQVGAKALEAAKAKAPRSTSTPANAQRQNALDAKAAQKAALVKKAKSGAMTREDNAKMFDFLVD</sequence>
<evidence type="ECO:0000313" key="3">
    <source>
        <dbReference type="EMBL" id="PNO65047.1"/>
    </source>
</evidence>
<comment type="caution">
    <text evidence="3">The sequence shown here is derived from an EMBL/GenBank/DDBJ whole genome shotgun (WGS) entry which is preliminary data.</text>
</comment>
<dbReference type="Proteomes" id="UP000030378">
    <property type="component" value="Unassembled WGS sequence"/>
</dbReference>
<gene>
    <name evidence="3" type="ORF">MC70_017750</name>
</gene>
<dbReference type="EMBL" id="JTBC02000008">
    <property type="protein sequence ID" value="PNO65047.1"/>
    <property type="molecule type" value="Genomic_DNA"/>
</dbReference>
<keyword evidence="1" id="KW-0175">Coiled coil</keyword>
<evidence type="ECO:0000256" key="1">
    <source>
        <dbReference type="SAM" id="Coils"/>
    </source>
</evidence>
<feature type="compositionally biased region" description="Polar residues" evidence="2">
    <location>
        <begin position="286"/>
        <end position="298"/>
    </location>
</feature>
<dbReference type="RefSeq" id="WP_102985133.1">
    <property type="nucleotide sequence ID" value="NZ_JTBC02000008.1"/>
</dbReference>
<evidence type="ECO:0000256" key="2">
    <source>
        <dbReference type="SAM" id="MobiDB-lite"/>
    </source>
</evidence>
<evidence type="ECO:0000313" key="4">
    <source>
        <dbReference type="Proteomes" id="UP000030378"/>
    </source>
</evidence>
<reference evidence="4" key="1">
    <citation type="submission" date="2017-12" db="EMBL/GenBank/DDBJ databases">
        <title>FDA dAtabase for Regulatory Grade micrObial Sequences (FDA-ARGOS): Supporting development and validation of Infectious Disease Dx tests.</title>
        <authorList>
            <person name="Campos J."/>
            <person name="Goldberg B."/>
            <person name="Tallon L."/>
            <person name="Sadzewicz L."/>
            <person name="Sengamalay N."/>
            <person name="Ott S."/>
            <person name="Godinez A."/>
            <person name="Nagaraj S."/>
            <person name="Vavikolanu K."/>
            <person name="Vyas G."/>
            <person name="Nadendla S."/>
            <person name="Aluvathingal J."/>
            <person name="Geyer C."/>
            <person name="Nandy P."/>
            <person name="Hobson J."/>
            <person name="Sichtig H."/>
        </authorList>
    </citation>
    <scope>NUCLEOTIDE SEQUENCE [LARGE SCALE GENOMIC DNA]</scope>
    <source>
        <strain evidence="4">FDAARGOS_79</strain>
    </source>
</reference>